<proteinExistence type="predicted"/>
<protein>
    <submittedName>
        <fullName evidence="2">Uncharacterized protein</fullName>
    </submittedName>
</protein>
<reference evidence="2 3" key="1">
    <citation type="journal article" date="2023" name="Sci. Data">
        <title>Genome assembly of the Korean intertidal mud-creeper Batillaria attramentaria.</title>
        <authorList>
            <person name="Patra A.K."/>
            <person name="Ho P.T."/>
            <person name="Jun S."/>
            <person name="Lee S.J."/>
            <person name="Kim Y."/>
            <person name="Won Y.J."/>
        </authorList>
    </citation>
    <scope>NUCLEOTIDE SEQUENCE [LARGE SCALE GENOMIC DNA]</scope>
    <source>
        <strain evidence="2">Wonlab-2016</strain>
    </source>
</reference>
<gene>
    <name evidence="2" type="ORF">BaRGS_00015242</name>
</gene>
<evidence type="ECO:0000313" key="2">
    <source>
        <dbReference type="EMBL" id="KAK7493531.1"/>
    </source>
</evidence>
<accession>A0ABD0L2F7</accession>
<feature type="region of interest" description="Disordered" evidence="1">
    <location>
        <begin position="1"/>
        <end position="31"/>
    </location>
</feature>
<sequence length="147" mass="16029">MPLQENTEATTPTTQLTGSIRGSESPAPFIPNDLSPRQACLLIHHHPTIRAAEAEKSPDGSKAVKNGGPVEEKRPFPFDRPCAGHINSPLARIRAPSFIILASKPEQGTGEDVTLLFKLPRLLIGIRFPAVHFPLQPIEKRGFVSLE</sequence>
<name>A0ABD0L2F7_9CAEN</name>
<organism evidence="2 3">
    <name type="scientific">Batillaria attramentaria</name>
    <dbReference type="NCBI Taxonomy" id="370345"/>
    <lineage>
        <taxon>Eukaryota</taxon>
        <taxon>Metazoa</taxon>
        <taxon>Spiralia</taxon>
        <taxon>Lophotrochozoa</taxon>
        <taxon>Mollusca</taxon>
        <taxon>Gastropoda</taxon>
        <taxon>Caenogastropoda</taxon>
        <taxon>Sorbeoconcha</taxon>
        <taxon>Cerithioidea</taxon>
        <taxon>Batillariidae</taxon>
        <taxon>Batillaria</taxon>
    </lineage>
</organism>
<comment type="caution">
    <text evidence="2">The sequence shown here is derived from an EMBL/GenBank/DDBJ whole genome shotgun (WGS) entry which is preliminary data.</text>
</comment>
<feature type="compositionally biased region" description="Polar residues" evidence="1">
    <location>
        <begin position="1"/>
        <end position="22"/>
    </location>
</feature>
<feature type="region of interest" description="Disordered" evidence="1">
    <location>
        <begin position="51"/>
        <end position="81"/>
    </location>
</feature>
<keyword evidence="3" id="KW-1185">Reference proteome</keyword>
<dbReference type="EMBL" id="JACVVK020000092">
    <property type="protein sequence ID" value="KAK7493531.1"/>
    <property type="molecule type" value="Genomic_DNA"/>
</dbReference>
<dbReference type="AlphaFoldDB" id="A0ABD0L2F7"/>
<dbReference type="Proteomes" id="UP001519460">
    <property type="component" value="Unassembled WGS sequence"/>
</dbReference>
<evidence type="ECO:0000256" key="1">
    <source>
        <dbReference type="SAM" id="MobiDB-lite"/>
    </source>
</evidence>
<evidence type="ECO:0000313" key="3">
    <source>
        <dbReference type="Proteomes" id="UP001519460"/>
    </source>
</evidence>